<dbReference type="InterPro" id="IPR002182">
    <property type="entry name" value="NB-ARC"/>
</dbReference>
<dbReference type="EMBL" id="JAFLQW010000273">
    <property type="protein sequence ID" value="MBO0349419.1"/>
    <property type="molecule type" value="Genomic_DNA"/>
</dbReference>
<dbReference type="SUPFAM" id="SSF52540">
    <property type="entry name" value="P-loop containing nucleoside triphosphate hydrolases"/>
    <property type="match status" value="1"/>
</dbReference>
<dbReference type="InterPro" id="IPR016032">
    <property type="entry name" value="Sig_transdc_resp-reg_C-effctor"/>
</dbReference>
<dbReference type="Proteomes" id="UP000664844">
    <property type="component" value="Unassembled WGS sequence"/>
</dbReference>
<keyword evidence="3" id="KW-1185">Reference proteome</keyword>
<accession>A0ABS3FR09</accession>
<evidence type="ECO:0000313" key="2">
    <source>
        <dbReference type="EMBL" id="MBO0349419.1"/>
    </source>
</evidence>
<evidence type="ECO:0000259" key="1">
    <source>
        <dbReference type="Pfam" id="PF00931"/>
    </source>
</evidence>
<sequence>MIPQEFLKVVTVERGVSDSEIQVLSYALHGESISAIAINLGIRPEAVRKRLGEVYKKFKIGGAGPGKMAKLQQILVSEYQNHQSGITLNSNGLHNGSASCVKSIYDWGEAPDSSIFYGRNLELATLEQWILEQECRVVSILGMAGIGKTALSVKLAHQIQNQFDTVLWRNLHHSPLLSDLLDNLLKLLYPHQGAYAVPELHDKISLLLEYCRHHRCLLILDGVETLLQGGELSGQYRDGYEDYGDFFKRLSCQPHKSCLLMTSWENPKEISLQEGDYLPVRSLQLMGLNAEASTQILKDKGLIVEPAWANLFDLYRGNPLELKIAARTIQELFGGQVAEFLKQGTLVFGEIGELLAQQCSRLSGLEKEILYWLAIERQPLSLERLRQTMLLPVPLPELLEAVASLGRRSLLEKTANPDCALFSLPPVLLEYVTTALMTQLFDELQEVFNTKKLEKFLLFRSHALVQPEAEPQVQQEQLYHIITPLGDRLRRTIRSESRIVDYLTQIDTLLQGEPSLEIGYSRENVKSLLKSLQPEKK</sequence>
<protein>
    <submittedName>
        <fullName evidence="2">LuxR family transcriptional regulator</fullName>
    </submittedName>
</protein>
<dbReference type="PRINTS" id="PR00364">
    <property type="entry name" value="DISEASERSIST"/>
</dbReference>
<name>A0ABS3FR09_9CYAN</name>
<dbReference type="InterPro" id="IPR027417">
    <property type="entry name" value="P-loop_NTPase"/>
</dbReference>
<dbReference type="Gene3D" id="3.40.50.300">
    <property type="entry name" value="P-loop containing nucleotide triphosphate hydrolases"/>
    <property type="match status" value="1"/>
</dbReference>
<proteinExistence type="predicted"/>
<dbReference type="Pfam" id="PF00931">
    <property type="entry name" value="NB-ARC"/>
    <property type="match status" value="1"/>
</dbReference>
<evidence type="ECO:0000313" key="3">
    <source>
        <dbReference type="Proteomes" id="UP000664844"/>
    </source>
</evidence>
<organism evidence="2 3">
    <name type="scientific">Phormidium pseudopriestleyi FRX01</name>
    <dbReference type="NCBI Taxonomy" id="1759528"/>
    <lineage>
        <taxon>Bacteria</taxon>
        <taxon>Bacillati</taxon>
        <taxon>Cyanobacteriota</taxon>
        <taxon>Cyanophyceae</taxon>
        <taxon>Oscillatoriophycideae</taxon>
        <taxon>Oscillatoriales</taxon>
        <taxon>Oscillatoriaceae</taxon>
        <taxon>Phormidium</taxon>
    </lineage>
</organism>
<dbReference type="InterPro" id="IPR036388">
    <property type="entry name" value="WH-like_DNA-bd_sf"/>
</dbReference>
<dbReference type="RefSeq" id="WP_207087943.1">
    <property type="nucleotide sequence ID" value="NZ_JAFLQW010000273.1"/>
</dbReference>
<gene>
    <name evidence="2" type="ORF">J0895_09930</name>
</gene>
<dbReference type="SUPFAM" id="SSF46894">
    <property type="entry name" value="C-terminal effector domain of the bipartite response regulators"/>
    <property type="match status" value="1"/>
</dbReference>
<dbReference type="Gene3D" id="1.10.10.10">
    <property type="entry name" value="Winged helix-like DNA-binding domain superfamily/Winged helix DNA-binding domain"/>
    <property type="match status" value="1"/>
</dbReference>
<feature type="domain" description="NB-ARC" evidence="1">
    <location>
        <begin position="125"/>
        <end position="223"/>
    </location>
</feature>
<reference evidence="2 3" key="1">
    <citation type="submission" date="2021-03" db="EMBL/GenBank/DDBJ databases">
        <title>Metabolic Capacity of the Antarctic Cyanobacterium Phormidium pseudopriestleyi that Sustains Oxygenic Photosynthesis in the Presence of Hydrogen Sulfide.</title>
        <authorList>
            <person name="Lumian J.E."/>
            <person name="Jungblut A.D."/>
            <person name="Dillon M.L."/>
            <person name="Hawes I."/>
            <person name="Doran P.T."/>
            <person name="Mackey T.J."/>
            <person name="Dick G.J."/>
            <person name="Grettenberger C.L."/>
            <person name="Sumner D.Y."/>
        </authorList>
    </citation>
    <scope>NUCLEOTIDE SEQUENCE [LARGE SCALE GENOMIC DNA]</scope>
    <source>
        <strain evidence="2 3">FRX01</strain>
    </source>
</reference>
<comment type="caution">
    <text evidence="2">The sequence shown here is derived from an EMBL/GenBank/DDBJ whole genome shotgun (WGS) entry which is preliminary data.</text>
</comment>